<evidence type="ECO:0000313" key="3">
    <source>
        <dbReference type="Proteomes" id="UP000044841"/>
    </source>
</evidence>
<keyword evidence="3" id="KW-1185">Reference proteome</keyword>
<feature type="region of interest" description="Disordered" evidence="1">
    <location>
        <begin position="1"/>
        <end position="111"/>
    </location>
</feature>
<dbReference type="Proteomes" id="UP000044841">
    <property type="component" value="Unassembled WGS sequence"/>
</dbReference>
<name>A0A0K6GHB6_9AGAM</name>
<feature type="compositionally biased region" description="Low complexity" evidence="1">
    <location>
        <begin position="70"/>
        <end position="92"/>
    </location>
</feature>
<sequence length="353" mass="39326">MFAPAHSHIPGQSAHGGHSRRTNTATGSSASSSPYHGSHHPAQQAYDFTRSSHRASPVPDYSSPTDSTQSSPGTGAYSPAPSSSGSSSSAKSVRWGESDSDEVAHISPGSYSVGSLKPYPKPALKYRRLHVANAPSLFGESTPKIAASAAIDTVLYDLMNCIKSFKAPTELVFAESIMVPAEVEKNRLFTDQLCNYEILWKRLTAIPTHGDEELEYKHDATSAAISKVLSWMNEYRIKLGIKLIRTALDKLAIEFHNCVEGFVYPCQLDFAEDCEDGMVLARSERNKSFIYQLQLLVSFRAKLMDIPEYDDEKLEDKRWAIGDEIERNIKIMRSYQLSLYRNQFVKSQQPHRL</sequence>
<proteinExistence type="predicted"/>
<reference evidence="2 3" key="1">
    <citation type="submission" date="2015-07" db="EMBL/GenBank/DDBJ databases">
        <authorList>
            <person name="Noorani M."/>
        </authorList>
    </citation>
    <scope>NUCLEOTIDE SEQUENCE [LARGE SCALE GENOMIC DNA]</scope>
    <source>
        <strain evidence="2">BBA 69670</strain>
    </source>
</reference>
<evidence type="ECO:0000313" key="2">
    <source>
        <dbReference type="EMBL" id="CUA77900.1"/>
    </source>
</evidence>
<organism evidence="2 3">
    <name type="scientific">Rhizoctonia solani</name>
    <dbReference type="NCBI Taxonomy" id="456999"/>
    <lineage>
        <taxon>Eukaryota</taxon>
        <taxon>Fungi</taxon>
        <taxon>Dikarya</taxon>
        <taxon>Basidiomycota</taxon>
        <taxon>Agaricomycotina</taxon>
        <taxon>Agaricomycetes</taxon>
        <taxon>Cantharellales</taxon>
        <taxon>Ceratobasidiaceae</taxon>
        <taxon>Rhizoctonia</taxon>
    </lineage>
</organism>
<protein>
    <submittedName>
        <fullName evidence="2">Uncharacterized protein</fullName>
    </submittedName>
</protein>
<feature type="compositionally biased region" description="Low complexity" evidence="1">
    <location>
        <begin position="22"/>
        <end position="42"/>
    </location>
</feature>
<dbReference type="EMBL" id="CYGV01001911">
    <property type="protein sequence ID" value="CUA77900.1"/>
    <property type="molecule type" value="Genomic_DNA"/>
</dbReference>
<gene>
    <name evidence="2" type="ORF">RSOLAG22IIIB_06852</name>
</gene>
<evidence type="ECO:0000256" key="1">
    <source>
        <dbReference type="SAM" id="MobiDB-lite"/>
    </source>
</evidence>
<accession>A0A0K6GHB6</accession>
<dbReference type="AlphaFoldDB" id="A0A0K6GHB6"/>